<dbReference type="SMART" id="SM00998">
    <property type="entry name" value="ADSL_C"/>
    <property type="match status" value="1"/>
</dbReference>
<evidence type="ECO:0000313" key="5">
    <source>
        <dbReference type="EMBL" id="QJR34979.1"/>
    </source>
</evidence>
<keyword evidence="6" id="KW-1185">Reference proteome</keyword>
<gene>
    <name evidence="5" type="ORF">HKW67_05360</name>
</gene>
<dbReference type="InterPro" id="IPR022761">
    <property type="entry name" value="Fumarate_lyase_N"/>
</dbReference>
<dbReference type="UniPathway" id="UPA00075">
    <property type="reaction ID" value="UER00336"/>
</dbReference>
<dbReference type="PANTHER" id="PTHR43172">
    <property type="entry name" value="ADENYLOSUCCINATE LYASE"/>
    <property type="match status" value="1"/>
</dbReference>
<dbReference type="Proteomes" id="UP000500938">
    <property type="component" value="Chromosome"/>
</dbReference>
<evidence type="ECO:0000256" key="2">
    <source>
        <dbReference type="NCBIfam" id="TIGR00928"/>
    </source>
</evidence>
<dbReference type="Gene3D" id="1.10.40.30">
    <property type="entry name" value="Fumarase/aspartase (C-terminal domain)"/>
    <property type="match status" value="1"/>
</dbReference>
<dbReference type="PRINTS" id="PR00149">
    <property type="entry name" value="FUMRATELYASE"/>
</dbReference>
<dbReference type="Gene3D" id="1.10.275.60">
    <property type="match status" value="1"/>
</dbReference>
<evidence type="ECO:0000313" key="6">
    <source>
        <dbReference type="Proteomes" id="UP000500938"/>
    </source>
</evidence>
<dbReference type="GO" id="GO:0044208">
    <property type="term" value="P:'de novo' AMP biosynthetic process"/>
    <property type="evidence" value="ECO:0007669"/>
    <property type="project" value="UniProtKB-UniPathway"/>
</dbReference>
<proteinExistence type="inferred from homology"/>
<name>A0A6M4IMG7_9BACT</name>
<dbReference type="InterPro" id="IPR004769">
    <property type="entry name" value="Pur_lyase"/>
</dbReference>
<dbReference type="KEGG" id="ggr:HKW67_05360"/>
<dbReference type="EC" id="4.3.2.2" evidence="2 3"/>
<dbReference type="CDD" id="cd03302">
    <property type="entry name" value="Adenylsuccinate_lyase_2"/>
    <property type="match status" value="1"/>
</dbReference>
<comment type="similarity">
    <text evidence="3">Belongs to the lyase 1 family. Adenylosuccinate lyase subfamily.</text>
</comment>
<keyword evidence="1 3" id="KW-0456">Lyase</keyword>
<dbReference type="Gene3D" id="1.20.200.10">
    <property type="entry name" value="Fumarase/aspartase (Central domain)"/>
    <property type="match status" value="1"/>
</dbReference>
<protein>
    <recommendedName>
        <fullName evidence="2 3">Adenylosuccinate lyase</fullName>
        <shortName evidence="3">ASL</shortName>
        <ecNumber evidence="2 3">4.3.2.2</ecNumber>
    </recommendedName>
    <alternativeName>
        <fullName evidence="3">Adenylosuccinase</fullName>
    </alternativeName>
</protein>
<sequence>MTAPDRTSYASPLADRYASRAMLTLWGPQMRYGLWRRLWLALAEAQQSLGIAIPDAAIHEMRAHLDDIDFESVAVYEKKFRHDVMAHVHAFGDVAPAARKFIHLGATSCFVTDNAELILMRRGLHLLREKLIDSLEALGTFAREWKDEPALGYTHLQPAQLTTVGKRATLWMQDILLDLEDLEYRIAQLPFRGVKGTTGTQASFLSLFDGDHAKVRELDRLVTTSMGFATSIPVSGQTYSRKVDAQVLGVVAGIAATASKFSGDIRMLQAFGEIEEPFEKNQIGSSAMAYKRNPMRSERIASLARFVLSLEPNANQTHAVQYFERTLDDSANRRLVIPESFLATDAILVLMQNVVRGLEVHPARIRRRVDDELPFMATEEIIVRFVRAGGDRQEAHELIRGHSIDAARAVKDGAPRNDMLERLAADPAFGIPLEDLQAVTEPTRFVGRSPEQVVEFLDEHVAPWLARERAGVEVEEVRV</sequence>
<feature type="domain" description="Adenylosuccinate lyase C-terminal" evidence="4">
    <location>
        <begin position="373"/>
        <end position="457"/>
    </location>
</feature>
<dbReference type="GO" id="GO:0070626">
    <property type="term" value="F:(S)-2-(5-amino-1-(5-phospho-D-ribosyl)imidazole-4-carboxamido) succinate lyase (fumarate-forming) activity"/>
    <property type="evidence" value="ECO:0007669"/>
    <property type="project" value="TreeGrafter"/>
</dbReference>
<dbReference type="InterPro" id="IPR019468">
    <property type="entry name" value="AdenyloSucc_lyase_C"/>
</dbReference>
<evidence type="ECO:0000259" key="4">
    <source>
        <dbReference type="SMART" id="SM00998"/>
    </source>
</evidence>
<dbReference type="AlphaFoldDB" id="A0A6M4IMG7"/>
<organism evidence="5 6">
    <name type="scientific">Gemmatimonas groenlandica</name>
    <dbReference type="NCBI Taxonomy" id="2732249"/>
    <lineage>
        <taxon>Bacteria</taxon>
        <taxon>Pseudomonadati</taxon>
        <taxon>Gemmatimonadota</taxon>
        <taxon>Gemmatimonadia</taxon>
        <taxon>Gemmatimonadales</taxon>
        <taxon>Gemmatimonadaceae</taxon>
        <taxon>Gemmatimonas</taxon>
    </lineage>
</organism>
<comment type="catalytic activity">
    <reaction evidence="3">
        <text>(2S)-2-[5-amino-1-(5-phospho-beta-D-ribosyl)imidazole-4-carboxamido]succinate = 5-amino-1-(5-phospho-beta-D-ribosyl)imidazole-4-carboxamide + fumarate</text>
        <dbReference type="Rhea" id="RHEA:23920"/>
        <dbReference type="ChEBI" id="CHEBI:29806"/>
        <dbReference type="ChEBI" id="CHEBI:58443"/>
        <dbReference type="ChEBI" id="CHEBI:58475"/>
        <dbReference type="EC" id="4.3.2.2"/>
    </reaction>
</comment>
<dbReference type="GO" id="GO:0004018">
    <property type="term" value="F:N6-(1,2-dicarboxyethyl)AMP AMP-lyase (fumarate-forming) activity"/>
    <property type="evidence" value="ECO:0007669"/>
    <property type="project" value="UniProtKB-UniRule"/>
</dbReference>
<dbReference type="InterPro" id="IPR000362">
    <property type="entry name" value="Fumarate_lyase_fam"/>
</dbReference>
<dbReference type="EMBL" id="CP053085">
    <property type="protein sequence ID" value="QJR34979.1"/>
    <property type="molecule type" value="Genomic_DNA"/>
</dbReference>
<dbReference type="PROSITE" id="PS00163">
    <property type="entry name" value="FUMARATE_LYASES"/>
    <property type="match status" value="1"/>
</dbReference>
<dbReference type="InterPro" id="IPR020557">
    <property type="entry name" value="Fumarate_lyase_CS"/>
</dbReference>
<reference evidence="5 6" key="1">
    <citation type="submission" date="2020-05" db="EMBL/GenBank/DDBJ databases">
        <title>Complete genome sequence of Gemmatimonas greenlandica TET16.</title>
        <authorList>
            <person name="Zeng Y."/>
        </authorList>
    </citation>
    <scope>NUCLEOTIDE SEQUENCE [LARGE SCALE GENOMIC DNA]</scope>
    <source>
        <strain evidence="5 6">TET16</strain>
    </source>
</reference>
<comment type="catalytic activity">
    <reaction evidence="3">
        <text>N(6)-(1,2-dicarboxyethyl)-AMP = fumarate + AMP</text>
        <dbReference type="Rhea" id="RHEA:16853"/>
        <dbReference type="ChEBI" id="CHEBI:29806"/>
        <dbReference type="ChEBI" id="CHEBI:57567"/>
        <dbReference type="ChEBI" id="CHEBI:456215"/>
        <dbReference type="EC" id="4.3.2.2"/>
    </reaction>
</comment>
<dbReference type="SUPFAM" id="SSF48557">
    <property type="entry name" value="L-aspartase-like"/>
    <property type="match status" value="1"/>
</dbReference>
<evidence type="ECO:0000256" key="3">
    <source>
        <dbReference type="RuleBase" id="RU361172"/>
    </source>
</evidence>
<accession>A0A6M4IMG7</accession>
<keyword evidence="3" id="KW-0658">Purine biosynthesis</keyword>
<dbReference type="Pfam" id="PF10397">
    <property type="entry name" value="ADSL_C"/>
    <property type="match status" value="1"/>
</dbReference>
<comment type="pathway">
    <text evidence="3">Purine metabolism; AMP biosynthesis via de novo pathway; AMP from IMP: step 2/2.</text>
</comment>
<dbReference type="InterPro" id="IPR008948">
    <property type="entry name" value="L-Aspartase-like"/>
</dbReference>
<evidence type="ECO:0000256" key="1">
    <source>
        <dbReference type="ARBA" id="ARBA00023239"/>
    </source>
</evidence>
<dbReference type="RefSeq" id="WP_171224407.1">
    <property type="nucleotide sequence ID" value="NZ_CP053085.1"/>
</dbReference>
<dbReference type="GO" id="GO:0005829">
    <property type="term" value="C:cytosol"/>
    <property type="evidence" value="ECO:0007669"/>
    <property type="project" value="TreeGrafter"/>
</dbReference>
<dbReference type="NCBIfam" id="TIGR00928">
    <property type="entry name" value="purB"/>
    <property type="match status" value="1"/>
</dbReference>
<comment type="pathway">
    <text evidence="3">Purine metabolism; IMP biosynthesis via de novo pathway; 5-amino-1-(5-phospho-D-ribosyl)imidazole-4-carboxamide from 5-amino-1-(5-phospho-D-ribosyl)imidazole-4-carboxylate: step 2/2.</text>
</comment>
<dbReference type="Pfam" id="PF00206">
    <property type="entry name" value="Lyase_1"/>
    <property type="match status" value="1"/>
</dbReference>
<dbReference type="GO" id="GO:0006189">
    <property type="term" value="P:'de novo' IMP biosynthetic process"/>
    <property type="evidence" value="ECO:0007669"/>
    <property type="project" value="UniProtKB-UniPathway"/>
</dbReference>
<dbReference type="PANTHER" id="PTHR43172:SF1">
    <property type="entry name" value="ADENYLOSUCCINATE LYASE"/>
    <property type="match status" value="1"/>
</dbReference>
<dbReference type="UniPathway" id="UPA00074">
    <property type="reaction ID" value="UER00132"/>
</dbReference>